<organism evidence="2 3">
    <name type="scientific">Candidatus Gottesmanbacteria bacterium CG_4_10_14_0_8_um_filter_37_24</name>
    <dbReference type="NCBI Taxonomy" id="1974574"/>
    <lineage>
        <taxon>Bacteria</taxon>
        <taxon>Candidatus Gottesmaniibacteriota</taxon>
    </lineage>
</organism>
<dbReference type="AlphaFoldDB" id="A0A2M7RRW0"/>
<keyword evidence="1" id="KW-1133">Transmembrane helix</keyword>
<comment type="caution">
    <text evidence="2">The sequence shown here is derived from an EMBL/GenBank/DDBJ whole genome shotgun (WGS) entry which is preliminary data.</text>
</comment>
<feature type="non-terminal residue" evidence="2">
    <location>
        <position position="173"/>
    </location>
</feature>
<name>A0A2M7RRW0_9BACT</name>
<dbReference type="SUPFAM" id="SSF54523">
    <property type="entry name" value="Pili subunits"/>
    <property type="match status" value="1"/>
</dbReference>
<accession>A0A2M7RRW0</accession>
<evidence type="ECO:0000256" key="1">
    <source>
        <dbReference type="SAM" id="Phobius"/>
    </source>
</evidence>
<keyword evidence="1" id="KW-0472">Membrane</keyword>
<proteinExistence type="predicted"/>
<keyword evidence="1" id="KW-0812">Transmembrane</keyword>
<feature type="transmembrane region" description="Helical" evidence="1">
    <location>
        <begin position="12"/>
        <end position="37"/>
    </location>
</feature>
<sequence>MRKYFLKIKSSISGFTVIEVLIVVAFVGIMATAVIGMNINPSIQKGRDAKRKQDLSKLTRIFEDYYNDKSYYPPAAAGSLTEAQWGNSFSPYISTLPSDPLGSGHQYYYDTNTNQDYYVVYAKLENLSDQDIERVGCSSGCGPTLSYNYVVHSPNIIMIGGLPSMEYIGGGGG</sequence>
<evidence type="ECO:0000313" key="3">
    <source>
        <dbReference type="Proteomes" id="UP000231069"/>
    </source>
</evidence>
<evidence type="ECO:0008006" key="4">
    <source>
        <dbReference type="Google" id="ProtNLM"/>
    </source>
</evidence>
<reference evidence="3" key="1">
    <citation type="submission" date="2017-09" db="EMBL/GenBank/DDBJ databases">
        <title>Depth-based differentiation of microbial function through sediment-hosted aquifers and enrichment of novel symbionts in the deep terrestrial subsurface.</title>
        <authorList>
            <person name="Probst A.J."/>
            <person name="Ladd B."/>
            <person name="Jarett J.K."/>
            <person name="Geller-Mcgrath D.E."/>
            <person name="Sieber C.M.K."/>
            <person name="Emerson J.B."/>
            <person name="Anantharaman K."/>
            <person name="Thomas B.C."/>
            <person name="Malmstrom R."/>
            <person name="Stieglmeier M."/>
            <person name="Klingl A."/>
            <person name="Woyke T."/>
            <person name="Ryan C.M."/>
            <person name="Banfield J.F."/>
        </authorList>
    </citation>
    <scope>NUCLEOTIDE SEQUENCE [LARGE SCALE GENOMIC DNA]</scope>
</reference>
<dbReference type="Proteomes" id="UP000231069">
    <property type="component" value="Unassembled WGS sequence"/>
</dbReference>
<dbReference type="InterPro" id="IPR045584">
    <property type="entry name" value="Pilin-like"/>
</dbReference>
<dbReference type="EMBL" id="PFMK01000056">
    <property type="protein sequence ID" value="PIZ02714.1"/>
    <property type="molecule type" value="Genomic_DNA"/>
</dbReference>
<evidence type="ECO:0000313" key="2">
    <source>
        <dbReference type="EMBL" id="PIZ02714.1"/>
    </source>
</evidence>
<gene>
    <name evidence="2" type="ORF">COY59_03300</name>
</gene>
<dbReference type="Gene3D" id="3.30.700.10">
    <property type="entry name" value="Glycoprotein, Type 4 Pilin"/>
    <property type="match status" value="1"/>
</dbReference>
<protein>
    <recommendedName>
        <fullName evidence="4">Type II secretion system protein GspG C-terminal domain-containing protein</fullName>
    </recommendedName>
</protein>